<evidence type="ECO:0000259" key="6">
    <source>
        <dbReference type="Pfam" id="PF00501"/>
    </source>
</evidence>
<dbReference type="GO" id="GO:0003987">
    <property type="term" value="F:acetate-CoA ligase activity"/>
    <property type="evidence" value="ECO:0007669"/>
    <property type="project" value="UniProtKB-EC"/>
</dbReference>
<dbReference type="GO" id="GO:0005829">
    <property type="term" value="C:cytosol"/>
    <property type="evidence" value="ECO:0007669"/>
    <property type="project" value="TreeGrafter"/>
</dbReference>
<dbReference type="AlphaFoldDB" id="A0A7I7Q1S7"/>
<protein>
    <recommendedName>
        <fullName evidence="1">acetate--CoA ligase</fullName>
        <ecNumber evidence="1">6.2.1.1</ecNumber>
    </recommendedName>
</protein>
<evidence type="ECO:0000256" key="5">
    <source>
        <dbReference type="ARBA" id="ARBA00022990"/>
    </source>
</evidence>
<organism evidence="8 9">
    <name type="scientific">Mycobacterium stomatepiae</name>
    <dbReference type="NCBI Taxonomy" id="470076"/>
    <lineage>
        <taxon>Bacteria</taxon>
        <taxon>Bacillati</taxon>
        <taxon>Actinomycetota</taxon>
        <taxon>Actinomycetes</taxon>
        <taxon>Mycobacteriales</taxon>
        <taxon>Mycobacteriaceae</taxon>
        <taxon>Mycobacterium</taxon>
        <taxon>Mycobacterium simiae complex</taxon>
    </lineage>
</organism>
<keyword evidence="9" id="KW-1185">Reference proteome</keyword>
<dbReference type="KEGG" id="msto:MSTO_04680"/>
<evidence type="ECO:0000256" key="4">
    <source>
        <dbReference type="ARBA" id="ARBA00022840"/>
    </source>
</evidence>
<feature type="domain" description="AMP-dependent synthetase/ligase" evidence="6">
    <location>
        <begin position="80"/>
        <end position="439"/>
    </location>
</feature>
<evidence type="ECO:0000256" key="2">
    <source>
        <dbReference type="ARBA" id="ARBA00022598"/>
    </source>
</evidence>
<dbReference type="PANTHER" id="PTHR24095:SF14">
    <property type="entry name" value="ACETYL-COENZYME A SYNTHETASE 1"/>
    <property type="match status" value="1"/>
</dbReference>
<accession>A0A7I7Q1S7</accession>
<reference evidence="8 9" key="1">
    <citation type="journal article" date="2019" name="Emerg. Microbes Infect.">
        <title>Comprehensive subspecies identification of 175 nontuberculous mycobacteria species based on 7547 genomic profiles.</title>
        <authorList>
            <person name="Matsumoto Y."/>
            <person name="Kinjo T."/>
            <person name="Motooka D."/>
            <person name="Nabeya D."/>
            <person name="Jung N."/>
            <person name="Uechi K."/>
            <person name="Horii T."/>
            <person name="Iida T."/>
            <person name="Fujita J."/>
            <person name="Nakamura S."/>
        </authorList>
    </citation>
    <scope>NUCLEOTIDE SEQUENCE [LARGE SCALE GENOMIC DNA]</scope>
    <source>
        <strain evidence="8 9">JCM 17783</strain>
    </source>
</reference>
<keyword evidence="2 8" id="KW-0436">Ligase</keyword>
<proteinExistence type="predicted"/>
<dbReference type="InterPro" id="IPR000873">
    <property type="entry name" value="AMP-dep_synth/lig_dom"/>
</dbReference>
<dbReference type="GO" id="GO:0006085">
    <property type="term" value="P:acetyl-CoA biosynthetic process"/>
    <property type="evidence" value="ECO:0007669"/>
    <property type="project" value="TreeGrafter"/>
</dbReference>
<dbReference type="SUPFAM" id="SSF56801">
    <property type="entry name" value="Acetyl-CoA synthetase-like"/>
    <property type="match status" value="1"/>
</dbReference>
<feature type="domain" description="AMP-binding enzyme C-terminal" evidence="7">
    <location>
        <begin position="489"/>
        <end position="567"/>
    </location>
</feature>
<evidence type="ECO:0000256" key="1">
    <source>
        <dbReference type="ARBA" id="ARBA00013275"/>
    </source>
</evidence>
<dbReference type="PROSITE" id="PS00455">
    <property type="entry name" value="AMP_BINDING"/>
    <property type="match status" value="1"/>
</dbReference>
<dbReference type="EMBL" id="AP022587">
    <property type="protein sequence ID" value="BBY20263.1"/>
    <property type="molecule type" value="Genomic_DNA"/>
</dbReference>
<dbReference type="GO" id="GO:0005524">
    <property type="term" value="F:ATP binding"/>
    <property type="evidence" value="ECO:0007669"/>
    <property type="project" value="UniProtKB-KW"/>
</dbReference>
<keyword evidence="5" id="KW-0007">Acetylation</keyword>
<dbReference type="Gene3D" id="3.40.50.12780">
    <property type="entry name" value="N-terminal domain of ligase-like"/>
    <property type="match status" value="1"/>
</dbReference>
<dbReference type="InterPro" id="IPR042099">
    <property type="entry name" value="ANL_N_sf"/>
</dbReference>
<sequence length="601" mass="65941">MTADVIPKTPRDRLVEPNIKDYETARAEFRWSGFPALCEGMGPDRCNIAYAAVGRHAAGPVSRRTALRFITDKDRNGAIATRDLSYAELGRLVRRFSGVLRALGIDKGDRVFTIMGRIPELYITMLGALRNGSIVSPLFSAFGPEPIITRVNIGQADMLVTTKSIYRRKIAKIRDRLPSVRHILVVDDDGSGELVPGTLNFWQWMDAADENTPVEPTTAEDPALLHFTSGTTGTPKGAIHVHGAVAMHYITGLYALDLHPDDIYWCTADPGWVTGTSYGIISPLLHGVTSIVDEADFDAQRWYGILQDQGVSVWYTAPTAIRMLIKAGPELPAQYDFSRLRFIASVGEPLNPEAVWWGKRVLGLPIHDNWWQTETGGIMIANTPAFDIKPGSMSRPLPGVDAFIVRHNDNGTTEVIDEPGVEGELALRPGWPSMFRGYLNAEERYRNAFADGLYLSGDLAKKDADGYFWFIGRKDDVIKSAGHLIGPFEVESALTDHPAVAEAAVIGIPDPTVGEMVKAFVTLKNGVVADEDLRLELLGHARKRLGATVAPKEIEFVESLPHTSSGKIMRRLLKARELGLPEGDTSTIEQHAVHHAEGVPS</sequence>
<dbReference type="EC" id="6.2.1.1" evidence="1"/>
<dbReference type="PANTHER" id="PTHR24095">
    <property type="entry name" value="ACETYL-COENZYME A SYNTHETASE"/>
    <property type="match status" value="1"/>
</dbReference>
<dbReference type="Pfam" id="PF13193">
    <property type="entry name" value="AMP-binding_C"/>
    <property type="match status" value="1"/>
</dbReference>
<evidence type="ECO:0000313" key="8">
    <source>
        <dbReference type="EMBL" id="BBY20263.1"/>
    </source>
</evidence>
<evidence type="ECO:0000313" key="9">
    <source>
        <dbReference type="Proteomes" id="UP000467130"/>
    </source>
</evidence>
<dbReference type="Gene3D" id="3.30.300.30">
    <property type="match status" value="1"/>
</dbReference>
<dbReference type="Proteomes" id="UP000467130">
    <property type="component" value="Chromosome"/>
</dbReference>
<dbReference type="Pfam" id="PF00501">
    <property type="entry name" value="AMP-binding"/>
    <property type="match status" value="1"/>
</dbReference>
<dbReference type="RefSeq" id="WP_163788405.1">
    <property type="nucleotide sequence ID" value="NZ_AP022587.1"/>
</dbReference>
<evidence type="ECO:0000256" key="3">
    <source>
        <dbReference type="ARBA" id="ARBA00022741"/>
    </source>
</evidence>
<keyword evidence="3" id="KW-0547">Nucleotide-binding</keyword>
<evidence type="ECO:0000259" key="7">
    <source>
        <dbReference type="Pfam" id="PF13193"/>
    </source>
</evidence>
<gene>
    <name evidence="8" type="primary">acsA_1</name>
    <name evidence="8" type="ORF">MSTO_04680</name>
</gene>
<dbReference type="NCBIfam" id="NF003313">
    <property type="entry name" value="PRK04319.1"/>
    <property type="match status" value="1"/>
</dbReference>
<dbReference type="InterPro" id="IPR045851">
    <property type="entry name" value="AMP-bd_C_sf"/>
</dbReference>
<keyword evidence="4" id="KW-0067">ATP-binding</keyword>
<dbReference type="InterPro" id="IPR020845">
    <property type="entry name" value="AMP-binding_CS"/>
</dbReference>
<name>A0A7I7Q1S7_9MYCO</name>
<dbReference type="InterPro" id="IPR025110">
    <property type="entry name" value="AMP-bd_C"/>
</dbReference>